<keyword evidence="9" id="KW-0961">Cell wall biogenesis/degradation</keyword>
<sequence length="357" mass="39500">MRSPYLNIALWSFFCLFFSRPSHQTSPPLPNPRLLNAYIALQAWKHEIQSDPKNFTSNWCGPNVCDFTGVYCAPAPDDPHIATVAGIDLNHADIAGSLPEELGLLTDLALFHINSNSFTGTIPGSFQNLHLLYELDVSNNRFTGQFPCVILCLPSLRYLDIRYNDFEGSVPDRLFDMKLDAIFLNNNRFRFTIPRNIDNSPVSVLVLANNDINCCLPSSLAKMGGTLNEIILMNTGLTGCLPPEIGLLKNLTVFDVSFNKLVGPLPETMGKMKSLEQLNVAHNKLSGYIPASICSLPNLDNFTYSYNYLCGEPPSCLELLGKDDRKNCIPGRPLQRSAEECASFLAHPVNCDAFACS</sequence>
<dbReference type="Gene3D" id="3.80.10.10">
    <property type="entry name" value="Ribonuclease Inhibitor"/>
    <property type="match status" value="2"/>
</dbReference>
<keyword evidence="6" id="KW-0677">Repeat</keyword>
<evidence type="ECO:0000313" key="13">
    <source>
        <dbReference type="EMBL" id="KAF8401737.1"/>
    </source>
</evidence>
<dbReference type="Proteomes" id="UP000655225">
    <property type="component" value="Unassembled WGS sequence"/>
</dbReference>
<keyword evidence="8" id="KW-0379">Hydroxylation</keyword>
<dbReference type="EMBL" id="JABCRI010000008">
    <property type="protein sequence ID" value="KAF8401737.1"/>
    <property type="molecule type" value="Genomic_DNA"/>
</dbReference>
<dbReference type="PANTHER" id="PTHR32093:SF121">
    <property type="entry name" value="LEUCINE-RICH REPEAT EXTENSIN-LIKE PROTEIN 6"/>
    <property type="match status" value="1"/>
</dbReference>
<dbReference type="OMA" id="SNWCGPD"/>
<evidence type="ECO:0000256" key="7">
    <source>
        <dbReference type="ARBA" id="ARBA00023180"/>
    </source>
</evidence>
<dbReference type="FunFam" id="3.80.10.10:FF:000224">
    <property type="entry name" value="Leucine-rich repeat extensin-like protein 1"/>
    <property type="match status" value="1"/>
</dbReference>
<evidence type="ECO:0000256" key="10">
    <source>
        <dbReference type="ARBA" id="ARBA00041871"/>
    </source>
</evidence>
<feature type="signal peptide" evidence="11">
    <location>
        <begin position="1"/>
        <end position="24"/>
    </location>
</feature>
<evidence type="ECO:0000256" key="9">
    <source>
        <dbReference type="ARBA" id="ARBA00023316"/>
    </source>
</evidence>
<evidence type="ECO:0000256" key="4">
    <source>
        <dbReference type="ARBA" id="ARBA00022614"/>
    </source>
</evidence>
<evidence type="ECO:0000256" key="2">
    <source>
        <dbReference type="ARBA" id="ARBA00022512"/>
    </source>
</evidence>
<keyword evidence="5 11" id="KW-0732">Signal</keyword>
<evidence type="ECO:0000256" key="8">
    <source>
        <dbReference type="ARBA" id="ARBA00023278"/>
    </source>
</evidence>
<dbReference type="OrthoDB" id="676979at2759"/>
<evidence type="ECO:0000256" key="11">
    <source>
        <dbReference type="SAM" id="SignalP"/>
    </source>
</evidence>
<evidence type="ECO:0000256" key="6">
    <source>
        <dbReference type="ARBA" id="ARBA00022737"/>
    </source>
</evidence>
<reference evidence="13 14" key="1">
    <citation type="submission" date="2020-04" db="EMBL/GenBank/DDBJ databases">
        <title>Plant Genome Project.</title>
        <authorList>
            <person name="Zhang R.-G."/>
        </authorList>
    </citation>
    <scope>NUCLEOTIDE SEQUENCE [LARGE SCALE GENOMIC DNA]</scope>
    <source>
        <strain evidence="13">YNK0</strain>
        <tissue evidence="13">Leaf</tissue>
    </source>
</reference>
<evidence type="ECO:0000259" key="12">
    <source>
        <dbReference type="Pfam" id="PF08263"/>
    </source>
</evidence>
<proteinExistence type="predicted"/>
<name>A0A834ZFQ3_TETSI</name>
<accession>A0A834ZFQ3</accession>
<protein>
    <recommendedName>
        <fullName evidence="10">Cell wall hydroxyproline-rich glycoprotein</fullName>
    </recommendedName>
</protein>
<dbReference type="InterPro" id="IPR013210">
    <property type="entry name" value="LRR_N_plant-typ"/>
</dbReference>
<dbReference type="GO" id="GO:0071555">
    <property type="term" value="P:cell wall organization"/>
    <property type="evidence" value="ECO:0007669"/>
    <property type="project" value="UniProtKB-KW"/>
</dbReference>
<gene>
    <name evidence="13" type="ORF">HHK36_012683</name>
</gene>
<dbReference type="FunFam" id="3.80.10.10:FF:000041">
    <property type="entry name" value="LRR receptor-like serine/threonine-protein kinase ERECTA"/>
    <property type="match status" value="1"/>
</dbReference>
<comment type="subcellular location">
    <subcellularLocation>
        <location evidence="1">Secreted</location>
        <location evidence="1">Cell wall</location>
    </subcellularLocation>
</comment>
<keyword evidence="2" id="KW-0134">Cell wall</keyword>
<dbReference type="AlphaFoldDB" id="A0A834ZFQ3"/>
<keyword evidence="4" id="KW-0433">Leucine-rich repeat</keyword>
<comment type="caution">
    <text evidence="13">The sequence shown here is derived from an EMBL/GenBank/DDBJ whole genome shotgun (WGS) entry which is preliminary data.</text>
</comment>
<feature type="domain" description="Leucine-rich repeat-containing N-terminal plant-type" evidence="12">
    <location>
        <begin position="40"/>
        <end position="72"/>
    </location>
</feature>
<dbReference type="PANTHER" id="PTHR32093">
    <property type="entry name" value="LEUCINE-RICH REPEAT EXTENSIN-LIKE PROTEIN 3-RELATED"/>
    <property type="match status" value="1"/>
</dbReference>
<evidence type="ECO:0000313" key="14">
    <source>
        <dbReference type="Proteomes" id="UP000655225"/>
    </source>
</evidence>
<keyword evidence="14" id="KW-1185">Reference proteome</keyword>
<keyword evidence="3" id="KW-0964">Secreted</keyword>
<feature type="chain" id="PRO_5032633957" description="Cell wall hydroxyproline-rich glycoprotein" evidence="11">
    <location>
        <begin position="25"/>
        <end position="357"/>
    </location>
</feature>
<dbReference type="SUPFAM" id="SSF52058">
    <property type="entry name" value="L domain-like"/>
    <property type="match status" value="1"/>
</dbReference>
<evidence type="ECO:0000256" key="3">
    <source>
        <dbReference type="ARBA" id="ARBA00022525"/>
    </source>
</evidence>
<evidence type="ECO:0000256" key="1">
    <source>
        <dbReference type="ARBA" id="ARBA00004191"/>
    </source>
</evidence>
<dbReference type="InterPro" id="IPR051582">
    <property type="entry name" value="LRR_extensin-like_regulator"/>
</dbReference>
<dbReference type="Pfam" id="PF08263">
    <property type="entry name" value="LRRNT_2"/>
    <property type="match status" value="1"/>
</dbReference>
<dbReference type="InterPro" id="IPR001611">
    <property type="entry name" value="Leu-rich_rpt"/>
</dbReference>
<dbReference type="Pfam" id="PF13855">
    <property type="entry name" value="LRR_8"/>
    <property type="match status" value="2"/>
</dbReference>
<evidence type="ECO:0000256" key="5">
    <source>
        <dbReference type="ARBA" id="ARBA00022729"/>
    </source>
</evidence>
<dbReference type="InterPro" id="IPR032675">
    <property type="entry name" value="LRR_dom_sf"/>
</dbReference>
<organism evidence="13 14">
    <name type="scientific">Tetracentron sinense</name>
    <name type="common">Spur-leaf</name>
    <dbReference type="NCBI Taxonomy" id="13715"/>
    <lineage>
        <taxon>Eukaryota</taxon>
        <taxon>Viridiplantae</taxon>
        <taxon>Streptophyta</taxon>
        <taxon>Embryophyta</taxon>
        <taxon>Tracheophyta</taxon>
        <taxon>Spermatophyta</taxon>
        <taxon>Magnoliopsida</taxon>
        <taxon>Trochodendrales</taxon>
        <taxon>Trochodendraceae</taxon>
        <taxon>Tetracentron</taxon>
    </lineage>
</organism>
<keyword evidence="7" id="KW-0325">Glycoprotein</keyword>